<dbReference type="GeneID" id="301552425"/>
<dbReference type="RefSeq" id="WP_189104679.1">
    <property type="nucleotide sequence ID" value="NZ_BMND01000069.1"/>
</dbReference>
<protein>
    <submittedName>
        <fullName evidence="1">Uncharacterized protein</fullName>
    </submittedName>
</protein>
<proteinExistence type="predicted"/>
<name>A0ABQ2K4X6_9ACTN</name>
<accession>A0ABQ2K4X6</accession>
<comment type="caution">
    <text evidence="1">The sequence shown here is derived from an EMBL/GenBank/DDBJ whole genome shotgun (WGS) entry which is preliminary data.</text>
</comment>
<sequence>MNGLLPIGPADSKRQLLEAATVLRRVVEFLPLCAVVPQRTCVPVFSSVAAAVIGNRCDPELLCSRNAVWPGSGVSVFRDSVSFQQFPAVQHVDTGRRQIVVGKFRADGMN</sequence>
<evidence type="ECO:0000313" key="2">
    <source>
        <dbReference type="Proteomes" id="UP000600080"/>
    </source>
</evidence>
<keyword evidence="2" id="KW-1185">Reference proteome</keyword>
<dbReference type="Proteomes" id="UP000600080">
    <property type="component" value="Unassembled WGS sequence"/>
</dbReference>
<reference evidence="2" key="1">
    <citation type="journal article" date="2019" name="Int. J. Syst. Evol. Microbiol.">
        <title>The Global Catalogue of Microorganisms (GCM) 10K type strain sequencing project: providing services to taxonomists for standard genome sequencing and annotation.</title>
        <authorList>
            <consortium name="The Broad Institute Genomics Platform"/>
            <consortium name="The Broad Institute Genome Sequencing Center for Infectious Disease"/>
            <person name="Wu L."/>
            <person name="Ma J."/>
        </authorList>
    </citation>
    <scope>NUCLEOTIDE SEQUENCE [LARGE SCALE GENOMIC DNA]</scope>
    <source>
        <strain evidence="2">CGMCC 4.7323</strain>
    </source>
</reference>
<organism evidence="1 2">
    <name type="scientific">Streptomyces kronopolitis</name>
    <dbReference type="NCBI Taxonomy" id="1612435"/>
    <lineage>
        <taxon>Bacteria</taxon>
        <taxon>Bacillati</taxon>
        <taxon>Actinomycetota</taxon>
        <taxon>Actinomycetes</taxon>
        <taxon>Kitasatosporales</taxon>
        <taxon>Streptomycetaceae</taxon>
        <taxon>Streptomyces</taxon>
    </lineage>
</organism>
<gene>
    <name evidence="1" type="ORF">GCM10012285_67410</name>
</gene>
<evidence type="ECO:0000313" key="1">
    <source>
        <dbReference type="EMBL" id="GGN64951.1"/>
    </source>
</evidence>
<dbReference type="EMBL" id="BMND01000069">
    <property type="protein sequence ID" value="GGN64951.1"/>
    <property type="molecule type" value="Genomic_DNA"/>
</dbReference>